<dbReference type="InterPro" id="IPR038377">
    <property type="entry name" value="Na/Glc_symporter_sf"/>
</dbReference>
<proteinExistence type="inferred from homology"/>
<feature type="transmembrane region" description="Helical" evidence="12">
    <location>
        <begin position="36"/>
        <end position="55"/>
    </location>
</feature>
<feature type="transmembrane region" description="Helical" evidence="12">
    <location>
        <begin position="115"/>
        <end position="140"/>
    </location>
</feature>
<dbReference type="Pfam" id="PF12860">
    <property type="entry name" value="PAS_7"/>
    <property type="match status" value="1"/>
</dbReference>
<dbReference type="Gene3D" id="3.30.450.20">
    <property type="entry name" value="PAS domain"/>
    <property type="match status" value="1"/>
</dbReference>
<feature type="transmembrane region" description="Helical" evidence="12">
    <location>
        <begin position="67"/>
        <end position="87"/>
    </location>
</feature>
<feature type="transmembrane region" description="Helical" evidence="12">
    <location>
        <begin position="440"/>
        <end position="458"/>
    </location>
</feature>
<dbReference type="PROSITE" id="PS50283">
    <property type="entry name" value="NA_SOLUT_SYMP_3"/>
    <property type="match status" value="1"/>
</dbReference>
<evidence type="ECO:0000256" key="3">
    <source>
        <dbReference type="ARBA" id="ARBA00006434"/>
    </source>
</evidence>
<dbReference type="RefSeq" id="WP_379557670.1">
    <property type="nucleotide sequence ID" value="NZ_JBHTJS010000019.1"/>
</dbReference>
<dbReference type="Gene3D" id="3.30.565.10">
    <property type="entry name" value="Histidine kinase-like ATPase, C-terminal domain"/>
    <property type="match status" value="1"/>
</dbReference>
<reference evidence="16" key="1">
    <citation type="journal article" date="2019" name="Int. J. Syst. Evol. Microbiol.">
        <title>The Global Catalogue of Microorganisms (GCM) 10K type strain sequencing project: providing services to taxonomists for standard genome sequencing and annotation.</title>
        <authorList>
            <consortium name="The Broad Institute Genomics Platform"/>
            <consortium name="The Broad Institute Genome Sequencing Center for Infectious Disease"/>
            <person name="Wu L."/>
            <person name="Ma J."/>
        </authorList>
    </citation>
    <scope>NUCLEOTIDE SEQUENCE [LARGE SCALE GENOMIC DNA]</scope>
    <source>
        <strain evidence="16">CCUG 60525</strain>
    </source>
</reference>
<dbReference type="Gene3D" id="1.20.1730.10">
    <property type="entry name" value="Sodium/glucose cotransporter"/>
    <property type="match status" value="1"/>
</dbReference>
<feature type="domain" description="Response regulatory" evidence="14">
    <location>
        <begin position="1039"/>
        <end position="1154"/>
    </location>
</feature>
<dbReference type="CDD" id="cd00082">
    <property type="entry name" value="HisKA"/>
    <property type="match status" value="1"/>
</dbReference>
<evidence type="ECO:0000256" key="7">
    <source>
        <dbReference type="ARBA" id="ARBA00022692"/>
    </source>
</evidence>
<feature type="transmembrane region" description="Helical" evidence="12">
    <location>
        <begin position="230"/>
        <end position="251"/>
    </location>
</feature>
<dbReference type="InterPro" id="IPR003594">
    <property type="entry name" value="HATPase_dom"/>
</dbReference>
<protein>
    <recommendedName>
        <fullName evidence="4">histidine kinase</fullName>
        <ecNumber evidence="4">2.7.13.3</ecNumber>
    </recommendedName>
</protein>
<dbReference type="SUPFAM" id="SSF55874">
    <property type="entry name" value="ATPase domain of HSP90 chaperone/DNA topoisomerase II/histidine kinase"/>
    <property type="match status" value="1"/>
</dbReference>
<dbReference type="PRINTS" id="PR00344">
    <property type="entry name" value="BCTRLSENSOR"/>
</dbReference>
<dbReference type="InterPro" id="IPR004358">
    <property type="entry name" value="Sig_transdc_His_kin-like_C"/>
</dbReference>
<dbReference type="InterPro" id="IPR036890">
    <property type="entry name" value="HATPase_C_sf"/>
</dbReference>
<dbReference type="SMART" id="SM00387">
    <property type="entry name" value="HATPase_c"/>
    <property type="match status" value="1"/>
</dbReference>
<dbReference type="CDD" id="cd00075">
    <property type="entry name" value="HATPase"/>
    <property type="match status" value="1"/>
</dbReference>
<evidence type="ECO:0000259" key="13">
    <source>
        <dbReference type="PROSITE" id="PS50109"/>
    </source>
</evidence>
<dbReference type="InterPro" id="IPR001789">
    <property type="entry name" value="Sig_transdc_resp-reg_receiver"/>
</dbReference>
<evidence type="ECO:0000256" key="12">
    <source>
        <dbReference type="SAM" id="Phobius"/>
    </source>
</evidence>
<comment type="catalytic activity">
    <reaction evidence="1">
        <text>ATP + protein L-histidine = ADP + protein N-phospho-L-histidine.</text>
        <dbReference type="EC" id="2.7.13.3"/>
    </reaction>
</comment>
<dbReference type="EMBL" id="JBHTJS010000019">
    <property type="protein sequence ID" value="MFD1007678.1"/>
    <property type="molecule type" value="Genomic_DNA"/>
</dbReference>
<dbReference type="PROSITE" id="PS50110">
    <property type="entry name" value="RESPONSE_REGULATORY"/>
    <property type="match status" value="1"/>
</dbReference>
<dbReference type="InterPro" id="IPR011006">
    <property type="entry name" value="CheY-like_superfamily"/>
</dbReference>
<feature type="transmembrane region" description="Helical" evidence="12">
    <location>
        <begin position="198"/>
        <end position="218"/>
    </location>
</feature>
<accession>A0ABW3KFB2</accession>
<keyword evidence="16" id="KW-1185">Reference proteome</keyword>
<keyword evidence="9 12" id="KW-1133">Transmembrane helix</keyword>
<dbReference type="CDD" id="cd10322">
    <property type="entry name" value="SLC5sbd"/>
    <property type="match status" value="1"/>
</dbReference>
<dbReference type="PROSITE" id="PS50109">
    <property type="entry name" value="HIS_KIN"/>
    <property type="match status" value="1"/>
</dbReference>
<dbReference type="SUPFAM" id="SSF47384">
    <property type="entry name" value="Homodimeric domain of signal transducing histidine kinase"/>
    <property type="match status" value="1"/>
</dbReference>
<evidence type="ECO:0000256" key="2">
    <source>
        <dbReference type="ARBA" id="ARBA00004141"/>
    </source>
</evidence>
<comment type="subcellular location">
    <subcellularLocation>
        <location evidence="2">Membrane</location>
        <topology evidence="2">Multi-pass membrane protein</topology>
    </subcellularLocation>
</comment>
<keyword evidence="6" id="KW-0808">Transferase</keyword>
<keyword evidence="10 12" id="KW-0472">Membrane</keyword>
<dbReference type="EC" id="2.7.13.3" evidence="4"/>
<keyword evidence="5 11" id="KW-0597">Phosphoprotein</keyword>
<dbReference type="InterPro" id="IPR035965">
    <property type="entry name" value="PAS-like_dom_sf"/>
</dbReference>
<dbReference type="InterPro" id="IPR003661">
    <property type="entry name" value="HisK_dim/P_dom"/>
</dbReference>
<dbReference type="Proteomes" id="UP001597048">
    <property type="component" value="Unassembled WGS sequence"/>
</dbReference>
<dbReference type="GO" id="GO:0016301">
    <property type="term" value="F:kinase activity"/>
    <property type="evidence" value="ECO:0007669"/>
    <property type="project" value="UniProtKB-KW"/>
</dbReference>
<feature type="transmembrane region" description="Helical" evidence="12">
    <location>
        <begin position="285"/>
        <end position="306"/>
    </location>
</feature>
<feature type="transmembrane region" description="Helical" evidence="12">
    <location>
        <begin position="412"/>
        <end position="433"/>
    </location>
</feature>
<dbReference type="Gene3D" id="1.10.287.130">
    <property type="match status" value="1"/>
</dbReference>
<dbReference type="SMART" id="SM00388">
    <property type="entry name" value="HisKA"/>
    <property type="match status" value="1"/>
</dbReference>
<evidence type="ECO:0000256" key="6">
    <source>
        <dbReference type="ARBA" id="ARBA00022679"/>
    </source>
</evidence>
<feature type="transmembrane region" description="Helical" evidence="12">
    <location>
        <begin position="387"/>
        <end position="406"/>
    </location>
</feature>
<keyword evidence="8 15" id="KW-0418">Kinase</keyword>
<dbReference type="SMART" id="SM00448">
    <property type="entry name" value="REC"/>
    <property type="match status" value="1"/>
</dbReference>
<feature type="domain" description="Histidine kinase" evidence="13">
    <location>
        <begin position="801"/>
        <end position="1014"/>
    </location>
</feature>
<evidence type="ECO:0000256" key="1">
    <source>
        <dbReference type="ARBA" id="ARBA00000085"/>
    </source>
</evidence>
<dbReference type="NCBIfam" id="NF041832">
    <property type="entry name" value="near_NosP_CTERM"/>
    <property type="match status" value="1"/>
</dbReference>
<evidence type="ECO:0000259" key="14">
    <source>
        <dbReference type="PROSITE" id="PS50110"/>
    </source>
</evidence>
<dbReference type="InterPro" id="IPR001734">
    <property type="entry name" value="Na/solute_symporter"/>
</dbReference>
<sequence>MQGWTVINIALAYLAVLFLCAWLGDKVRMGPRAERLRPLLYSFSLAVYCSSWSFFGTVGQASTDSWSYFSIYLGPIIMFSLAGPLIARLIDVAKREHITSIADFIAARYGKSQRLAVYVTLIAIVGVLPYIALQLKAIVMGLNLMAPDVVGGGGRSAGEVALMVTVLFAVFILLFGTRHIDATEHQRGVMVAISLESVVKLVAFIVVGGFALWLIVAHPNQQRVMVAEDFIGSFVNVTGANLLDMGVYTLLSMSAVICLPRQFHVTVVENHGPADLRWARRLFPVYLLLMGLFVLPLALAGQQWLGADVSPDTYVISLPLAQGQPALAVLAFIGGASAATGMMIISTIALAIMVSNDLVLPMILRRRQLQGANFNDVAQLLLKIRRATIIVIMATSWLVFLWLGDIESLSRIGYLSFAAIAQFVPALVLGLYWRGGNRRGAYWGLSLGMVMWLLNLMAETGMFAGDADTNFLLWLLTPPNWGAVGEMSPVTWGILLSLLFNLAGYVLGSWWSVSTVSERLQAGAFVGRQHKADGDVYQAKVSVQELEQLASRFVGEARVSRAFSRYAGEHGTLDGSLQAPASLIRHTERVLAGVFGASSARLVLASVLQGRSMELDELVVIVDEAGDVFRFNRGLLQGAIEHIGQGISVVDKELNLVAWNRRYIELFGYPTGLIQVGRPIADIIRYNAERGLCGLGSIQEHIDRRVNHMKAGSAHSSARVRPDGRVIEMQGNPMPGGGFVMTFNDITTFRQAEQLLKDANVVLEDRVAERTQELSTVNQQLQMATDEAEKLSASKSRFLAAVSHDLMQPLNAAKLFASSWLETSSDSESKRLAGHIDRSLAAAEDLISDLLDMSRLEAGKFTAKPVDFALSNVFDTLQAEFNVLAEQEGGRFSVVTSQIGVHSDPRLLRRILQNFLTNALRYSPGGRILLGARRQGDEVCLEVWDNGPGIAVDKQRAIFDEFMRLEHGQRHHQQGLGLGLAIAQGLATMLGHRLALRSVEGKGSVFSVTVPRATLSAGAITSPLASLPTSNNSQLAGVRILCIDNDADILTAMSDLLGRWGCELRLALNGAEAHQHYIDGFMPHIILSDYHLDEGENGVDVVTTLHQTFGAVPTVVISADRQPELQAQLQLLGLSYLSKPVKPLKLRTLLQHIAPSAERPAPSST</sequence>
<dbReference type="Pfam" id="PF00072">
    <property type="entry name" value="Response_reg"/>
    <property type="match status" value="1"/>
</dbReference>
<dbReference type="InterPro" id="IPR036097">
    <property type="entry name" value="HisK_dim/P_sf"/>
</dbReference>
<evidence type="ECO:0000313" key="16">
    <source>
        <dbReference type="Proteomes" id="UP001597048"/>
    </source>
</evidence>
<dbReference type="SUPFAM" id="SSF55785">
    <property type="entry name" value="PYP-like sensor domain (PAS domain)"/>
    <property type="match status" value="1"/>
</dbReference>
<feature type="transmembrane region" description="Helical" evidence="12">
    <location>
        <begin position="160"/>
        <end position="177"/>
    </location>
</feature>
<dbReference type="Pfam" id="PF02518">
    <property type="entry name" value="HATPase_c"/>
    <property type="match status" value="1"/>
</dbReference>
<evidence type="ECO:0000256" key="11">
    <source>
        <dbReference type="PROSITE-ProRule" id="PRU00169"/>
    </source>
</evidence>
<evidence type="ECO:0000256" key="4">
    <source>
        <dbReference type="ARBA" id="ARBA00012438"/>
    </source>
</evidence>
<dbReference type="Gene3D" id="3.40.50.2300">
    <property type="match status" value="1"/>
</dbReference>
<evidence type="ECO:0000313" key="15">
    <source>
        <dbReference type="EMBL" id="MFD1007678.1"/>
    </source>
</evidence>
<feature type="transmembrane region" description="Helical" evidence="12">
    <location>
        <begin position="6"/>
        <end position="24"/>
    </location>
</feature>
<dbReference type="PANTHER" id="PTHR43047">
    <property type="entry name" value="TWO-COMPONENT HISTIDINE PROTEIN KINASE"/>
    <property type="match status" value="1"/>
</dbReference>
<dbReference type="PANTHER" id="PTHR43047:SF9">
    <property type="entry name" value="HISTIDINE KINASE"/>
    <property type="match status" value="1"/>
</dbReference>
<evidence type="ECO:0000256" key="5">
    <source>
        <dbReference type="ARBA" id="ARBA00022553"/>
    </source>
</evidence>
<dbReference type="InterPro" id="IPR005467">
    <property type="entry name" value="His_kinase_dom"/>
</dbReference>
<keyword evidence="7 12" id="KW-0812">Transmembrane</keyword>
<organism evidence="15 16">
    <name type="scientific">Oceanisphaera ostreae</name>
    <dbReference type="NCBI Taxonomy" id="914151"/>
    <lineage>
        <taxon>Bacteria</taxon>
        <taxon>Pseudomonadati</taxon>
        <taxon>Pseudomonadota</taxon>
        <taxon>Gammaproteobacteria</taxon>
        <taxon>Aeromonadales</taxon>
        <taxon>Aeromonadaceae</taxon>
        <taxon>Oceanisphaera</taxon>
    </lineage>
</organism>
<comment type="caution">
    <text evidence="15">The sequence shown here is derived from an EMBL/GenBank/DDBJ whole genome shotgun (WGS) entry which is preliminary data.</text>
</comment>
<evidence type="ECO:0000256" key="10">
    <source>
        <dbReference type="ARBA" id="ARBA00023136"/>
    </source>
</evidence>
<comment type="similarity">
    <text evidence="3">Belongs to the sodium:solute symporter (SSF) (TC 2.A.21) family.</text>
</comment>
<gene>
    <name evidence="15" type="ORF">ACFQ1C_05870</name>
</gene>
<evidence type="ECO:0000256" key="8">
    <source>
        <dbReference type="ARBA" id="ARBA00022777"/>
    </source>
</evidence>
<feature type="transmembrane region" description="Helical" evidence="12">
    <location>
        <begin position="326"/>
        <end position="359"/>
    </location>
</feature>
<evidence type="ECO:0000256" key="9">
    <source>
        <dbReference type="ARBA" id="ARBA00022989"/>
    </source>
</evidence>
<feature type="modified residue" description="4-aspartylphosphate" evidence="11">
    <location>
        <position position="1089"/>
    </location>
</feature>
<name>A0ABW3KFB2_9GAMM</name>
<dbReference type="SUPFAM" id="SSF52172">
    <property type="entry name" value="CheY-like"/>
    <property type="match status" value="1"/>
</dbReference>
<dbReference type="Pfam" id="PF00512">
    <property type="entry name" value="HisKA"/>
    <property type="match status" value="1"/>
</dbReference>